<feature type="compositionally biased region" description="Polar residues" evidence="1">
    <location>
        <begin position="321"/>
        <end position="341"/>
    </location>
</feature>
<feature type="compositionally biased region" description="Basic and acidic residues" evidence="1">
    <location>
        <begin position="284"/>
        <end position="296"/>
    </location>
</feature>
<dbReference type="AlphaFoldDB" id="A0AAI8VV03"/>
<evidence type="ECO:0000313" key="3">
    <source>
        <dbReference type="EMBL" id="CAJ2511592.1"/>
    </source>
</evidence>
<keyword evidence="4" id="KW-1185">Reference proteome</keyword>
<comment type="caution">
    <text evidence="3">The sequence shown here is derived from an EMBL/GenBank/DDBJ whole genome shotgun (WGS) entry which is preliminary data.</text>
</comment>
<evidence type="ECO:0000256" key="1">
    <source>
        <dbReference type="SAM" id="MobiDB-lite"/>
    </source>
</evidence>
<protein>
    <submittedName>
        <fullName evidence="3">Uu.00g072170.m01.CDS01</fullName>
    </submittedName>
</protein>
<dbReference type="InterPro" id="IPR024630">
    <property type="entry name" value="Stc1"/>
</dbReference>
<sequence>MATGRYPKGFNSQQRSNVAPSSFKCRIGGEWKPSSGFSSAQLAKWHQKRGQDGINPITIGLTCLEHAQGFGREKKCGGPCGKKLQKERFSKNQRNREDAWCIACTDWKGEVETTEIPPPAPNTQISPDEMSGDIVVVGEDEDEHNLEEEKPVEDLPYSESDSEEEEEDYGGLKAYMDADTDVEDNDDGVHTADAFSLDTFSVTQSRNASGRIEDGDDDDDDDDDDDTGLFPTRDSSMNMQALQSDLNSLSGYRNVALRGSRVISGSTTGSASGSVSTAIRRPMTPRDEPAREDVRRQTAGGNPGPSAWLPPHLRHGGSSVGGRSQQHSAQGHGSRLSVASSDSRDGLENLSSRSVSASDATSAARPPQAYTAYNPSGGAVQRTTATATETLRNINALPPKPHTGLPQNLDAMAPPPQATEKKKQNPNFPKGDTRKIFRAAQGTAFRSVEYVPEPEIRVEDSDSSDEN</sequence>
<dbReference type="Proteomes" id="UP001295740">
    <property type="component" value="Unassembled WGS sequence"/>
</dbReference>
<dbReference type="EMBL" id="CAUWAG010000018">
    <property type="protein sequence ID" value="CAJ2511592.1"/>
    <property type="molecule type" value="Genomic_DNA"/>
</dbReference>
<feature type="compositionally biased region" description="Polar residues" evidence="1">
    <location>
        <begin position="381"/>
        <end position="393"/>
    </location>
</feature>
<evidence type="ECO:0000259" key="2">
    <source>
        <dbReference type="Pfam" id="PF12898"/>
    </source>
</evidence>
<organism evidence="3 4">
    <name type="scientific">Anthostomella pinea</name>
    <dbReference type="NCBI Taxonomy" id="933095"/>
    <lineage>
        <taxon>Eukaryota</taxon>
        <taxon>Fungi</taxon>
        <taxon>Dikarya</taxon>
        <taxon>Ascomycota</taxon>
        <taxon>Pezizomycotina</taxon>
        <taxon>Sordariomycetes</taxon>
        <taxon>Xylariomycetidae</taxon>
        <taxon>Xylariales</taxon>
        <taxon>Xylariaceae</taxon>
        <taxon>Anthostomella</taxon>
    </lineage>
</organism>
<name>A0AAI8VV03_9PEZI</name>
<feature type="compositionally biased region" description="Acidic residues" evidence="1">
    <location>
        <begin position="160"/>
        <end position="169"/>
    </location>
</feature>
<reference evidence="3" key="1">
    <citation type="submission" date="2023-10" db="EMBL/GenBank/DDBJ databases">
        <authorList>
            <person name="Hackl T."/>
        </authorList>
    </citation>
    <scope>NUCLEOTIDE SEQUENCE</scope>
</reference>
<gene>
    <name evidence="3" type="ORF">KHLLAP_LOCUS12060</name>
</gene>
<accession>A0AAI8VV03</accession>
<feature type="region of interest" description="Disordered" evidence="1">
    <location>
        <begin position="140"/>
        <end position="239"/>
    </location>
</feature>
<feature type="compositionally biased region" description="Low complexity" evidence="1">
    <location>
        <begin position="351"/>
        <end position="364"/>
    </location>
</feature>
<feature type="region of interest" description="Disordered" evidence="1">
    <location>
        <begin position="263"/>
        <end position="467"/>
    </location>
</feature>
<evidence type="ECO:0000313" key="4">
    <source>
        <dbReference type="Proteomes" id="UP001295740"/>
    </source>
</evidence>
<feature type="compositionally biased region" description="Acidic residues" evidence="1">
    <location>
        <begin position="214"/>
        <end position="227"/>
    </location>
</feature>
<feature type="compositionally biased region" description="Low complexity" evidence="1">
    <location>
        <begin position="263"/>
        <end position="279"/>
    </location>
</feature>
<feature type="domain" description="Stc1" evidence="2">
    <location>
        <begin position="24"/>
        <end position="105"/>
    </location>
</feature>
<proteinExistence type="predicted"/>
<feature type="compositionally biased region" description="Polar residues" evidence="1">
    <location>
        <begin position="198"/>
        <end position="208"/>
    </location>
</feature>
<dbReference type="Pfam" id="PF12898">
    <property type="entry name" value="Stc1"/>
    <property type="match status" value="1"/>
</dbReference>